<dbReference type="KEGG" id="nam:NAMH_1645"/>
<keyword evidence="3" id="KW-0813">Transport</keyword>
<protein>
    <submittedName>
        <fullName evidence="10">ABC-2</fullName>
    </submittedName>
</protein>
<evidence type="ECO:0000259" key="9">
    <source>
        <dbReference type="PROSITE" id="PS51012"/>
    </source>
</evidence>
<comment type="similarity">
    <text evidence="2">Belongs to the ABC-2 integral membrane protein family.</text>
</comment>
<feature type="transmembrane region" description="Helical" evidence="8">
    <location>
        <begin position="341"/>
        <end position="362"/>
    </location>
</feature>
<evidence type="ECO:0000256" key="5">
    <source>
        <dbReference type="ARBA" id="ARBA00022692"/>
    </source>
</evidence>
<dbReference type="Pfam" id="PF12698">
    <property type="entry name" value="ABC2_membrane_3"/>
    <property type="match status" value="1"/>
</dbReference>
<keyword evidence="7 8" id="KW-0472">Membrane</keyword>
<name>B9L6N7_NAUPA</name>
<evidence type="ECO:0000256" key="3">
    <source>
        <dbReference type="ARBA" id="ARBA00022448"/>
    </source>
</evidence>
<dbReference type="eggNOG" id="COG0842">
    <property type="taxonomic scope" value="Bacteria"/>
</dbReference>
<keyword evidence="11" id="KW-1185">Reference proteome</keyword>
<evidence type="ECO:0000256" key="8">
    <source>
        <dbReference type="SAM" id="Phobius"/>
    </source>
</evidence>
<dbReference type="EMBL" id="CP001279">
    <property type="protein sequence ID" value="ACM93672.1"/>
    <property type="molecule type" value="Genomic_DNA"/>
</dbReference>
<proteinExistence type="inferred from homology"/>
<dbReference type="Gene3D" id="3.40.1710.10">
    <property type="entry name" value="abc type-2 transporter like domain"/>
    <property type="match status" value="1"/>
</dbReference>
<dbReference type="GO" id="GO:0005886">
    <property type="term" value="C:plasma membrane"/>
    <property type="evidence" value="ECO:0007669"/>
    <property type="project" value="UniProtKB-SubCell"/>
</dbReference>
<organism evidence="10 11">
    <name type="scientific">Nautilia profundicola (strain ATCC BAA-1463 / DSM 18972 / AmH)</name>
    <dbReference type="NCBI Taxonomy" id="598659"/>
    <lineage>
        <taxon>Bacteria</taxon>
        <taxon>Pseudomonadati</taxon>
        <taxon>Campylobacterota</taxon>
        <taxon>Epsilonproteobacteria</taxon>
        <taxon>Nautiliales</taxon>
        <taxon>Nautiliaceae</taxon>
        <taxon>Nautilia</taxon>
    </lineage>
</organism>
<dbReference type="Proteomes" id="UP000000448">
    <property type="component" value="Chromosome"/>
</dbReference>
<evidence type="ECO:0000256" key="7">
    <source>
        <dbReference type="ARBA" id="ARBA00023136"/>
    </source>
</evidence>
<feature type="transmembrane region" description="Helical" evidence="8">
    <location>
        <begin position="170"/>
        <end position="193"/>
    </location>
</feature>
<dbReference type="PANTHER" id="PTHR30294">
    <property type="entry name" value="MEMBRANE COMPONENT OF ABC TRANSPORTER YHHJ-RELATED"/>
    <property type="match status" value="1"/>
</dbReference>
<feature type="transmembrane region" description="Helical" evidence="8">
    <location>
        <begin position="214"/>
        <end position="237"/>
    </location>
</feature>
<evidence type="ECO:0000313" key="11">
    <source>
        <dbReference type="Proteomes" id="UP000000448"/>
    </source>
</evidence>
<comment type="subcellular location">
    <subcellularLocation>
        <location evidence="1">Cell membrane</location>
        <topology evidence="1">Multi-pass membrane protein</topology>
    </subcellularLocation>
</comment>
<dbReference type="AlphaFoldDB" id="B9L6N7"/>
<feature type="transmembrane region" description="Helical" evidence="8">
    <location>
        <begin position="249"/>
        <end position="273"/>
    </location>
</feature>
<feature type="transmembrane region" description="Helical" evidence="8">
    <location>
        <begin position="21"/>
        <end position="41"/>
    </location>
</feature>
<dbReference type="RefSeq" id="WP_015902724.1">
    <property type="nucleotide sequence ID" value="NC_012115.1"/>
</dbReference>
<dbReference type="GO" id="GO:0140359">
    <property type="term" value="F:ABC-type transporter activity"/>
    <property type="evidence" value="ECO:0007669"/>
    <property type="project" value="InterPro"/>
</dbReference>
<feature type="transmembrane region" description="Helical" evidence="8">
    <location>
        <begin position="280"/>
        <end position="302"/>
    </location>
</feature>
<dbReference type="PROSITE" id="PS51012">
    <property type="entry name" value="ABC_TM2"/>
    <property type="match status" value="1"/>
</dbReference>
<keyword evidence="6 8" id="KW-1133">Transmembrane helix</keyword>
<keyword evidence="4" id="KW-1003">Cell membrane</keyword>
<feature type="domain" description="ABC transmembrane type-2" evidence="9">
    <location>
        <begin position="129"/>
        <end position="365"/>
    </location>
</feature>
<gene>
    <name evidence="10" type="ordered locus">NAMH_1645</name>
</gene>
<dbReference type="InterPro" id="IPR047817">
    <property type="entry name" value="ABC2_TM_bact-type"/>
</dbReference>
<accession>B9L6N7</accession>
<evidence type="ECO:0000313" key="10">
    <source>
        <dbReference type="EMBL" id="ACM93672.1"/>
    </source>
</evidence>
<dbReference type="InterPro" id="IPR013525">
    <property type="entry name" value="ABC2_TM"/>
</dbReference>
<evidence type="ECO:0000256" key="4">
    <source>
        <dbReference type="ARBA" id="ARBA00022475"/>
    </source>
</evidence>
<evidence type="ECO:0000256" key="2">
    <source>
        <dbReference type="ARBA" id="ARBA00007783"/>
    </source>
</evidence>
<evidence type="ECO:0000256" key="1">
    <source>
        <dbReference type="ARBA" id="ARBA00004651"/>
    </source>
</evidence>
<sequence length="367" mass="41583">MRISVIKAYLKKEFLDLIRSKMIILVYFMPTLIIFLFGYGLKLEITHARTVIIDRDNTKLSTEIVNKFEHSKYFDTKLMSIDDNDALDLIKKNKIDLFIVIPSGFTRSLLHRNPAEIGVYIDGSFPLRATTLEGYVQGMFVNILAKNGIKEPIRVNQRNLFNESLRDENAIIPGIIGLTLLLAPSILAALMIVKEKEIGTIFNFYSSPITKGEFLISKLVPPFLLHSVNIYILFLWAVYYFDVPFKGSFLLYVIASEIYVMVSVGIGLLVSAITKTQVSALVLSIIITVIPGFLYSGIMMPITSMDKFSLIEAHLFPIMYYNHIVYDTFLVGEGFNSMINLLYLGILLVYAFALLFIGSLFIKKAFK</sequence>
<dbReference type="PANTHER" id="PTHR30294:SF29">
    <property type="entry name" value="MULTIDRUG ABC TRANSPORTER PERMEASE YBHS-RELATED"/>
    <property type="match status" value="1"/>
</dbReference>
<dbReference type="STRING" id="598659.NAMH_1645"/>
<keyword evidence="5 8" id="KW-0812">Transmembrane</keyword>
<dbReference type="HOGENOM" id="CLU_039483_8_3_7"/>
<reference evidence="10 11" key="1">
    <citation type="journal article" date="2009" name="PLoS Genet.">
        <title>Adaptations to submarine hydrothermal environments exemplified by the genome of Nautilia profundicola.</title>
        <authorList>
            <person name="Campbell B.J."/>
            <person name="Smith J.L."/>
            <person name="Hanson T.E."/>
            <person name="Klotz M.G."/>
            <person name="Stein L.Y."/>
            <person name="Lee C.K."/>
            <person name="Wu D."/>
            <person name="Robinson J.M."/>
            <person name="Khouri H.M."/>
            <person name="Eisen J.A."/>
            <person name="Cary S.C."/>
        </authorList>
    </citation>
    <scope>NUCLEOTIDE SEQUENCE [LARGE SCALE GENOMIC DNA]</scope>
    <source>
        <strain evidence="11">ATCC BAA-1463 / DSM 18972 / AmH</strain>
    </source>
</reference>
<evidence type="ECO:0000256" key="6">
    <source>
        <dbReference type="ARBA" id="ARBA00022989"/>
    </source>
</evidence>
<dbReference type="InterPro" id="IPR051449">
    <property type="entry name" value="ABC-2_transporter_component"/>
</dbReference>
<dbReference type="OrthoDB" id="9808686at2"/>